<evidence type="ECO:0000313" key="2">
    <source>
        <dbReference type="EMBL" id="SVP93546.1"/>
    </source>
</evidence>
<accession>A0A3B0N8U1</accession>
<reference evidence="1" key="1">
    <citation type="submission" date="2018-07" db="EMBL/GenBank/DDBJ databases">
        <authorList>
            <person name="Quirk P.G."/>
            <person name="Krulwich T.A."/>
        </authorList>
    </citation>
    <scope>NUCLEOTIDE SEQUENCE</scope>
    <source>
        <strain evidence="1">Anand</strain>
    </source>
</reference>
<name>A0A3B0N8U1_THEAN</name>
<dbReference type="VEuPathDB" id="PiroplasmaDB:TA04355"/>
<evidence type="ECO:0000313" key="1">
    <source>
        <dbReference type="EMBL" id="SVP92741.1"/>
    </source>
</evidence>
<dbReference type="AlphaFoldDB" id="A0A3B0N8U1"/>
<protein>
    <submittedName>
        <fullName evidence="1">Uncharacterized protein</fullName>
    </submittedName>
</protein>
<organism evidence="1">
    <name type="scientific">Theileria annulata</name>
    <dbReference type="NCBI Taxonomy" id="5874"/>
    <lineage>
        <taxon>Eukaryota</taxon>
        <taxon>Sar</taxon>
        <taxon>Alveolata</taxon>
        <taxon>Apicomplexa</taxon>
        <taxon>Aconoidasida</taxon>
        <taxon>Piroplasmida</taxon>
        <taxon>Theileriidae</taxon>
        <taxon>Theileria</taxon>
    </lineage>
</organism>
<proteinExistence type="predicted"/>
<dbReference type="EMBL" id="UIVS01000003">
    <property type="protein sequence ID" value="SVP92741.1"/>
    <property type="molecule type" value="Genomic_DNA"/>
</dbReference>
<dbReference type="EMBL" id="UIVT01000003">
    <property type="protein sequence ID" value="SVP93546.1"/>
    <property type="molecule type" value="Genomic_DNA"/>
</dbReference>
<sequence>MQNSTLFNLNHLNAVNTVNTLNRDNTVKSDLVEISNSKELFDEKNVNNNIKTSETVERELERLGEELLEEEVGKVRLQSQKEHTLKQQLHNFHNEVLNIINTNKTNDNNDNFNENINNNGINVNFNENILNLTNENFNENENLKFKENLNEENLNQKIFNEENNEEHFNKNLKFSQSHLRFNPNNFNFNENNFNEDNLNLNFNEENYKFGVIDKSSSHSGLGTFEKLNQSDTNQVQTKTHTQNNTLNFNTSYNTLNNTINHMIKSLNNSLATTNTNDYTQDPNTNNYSPQFVGNEYSSEFGSNEYNVDFKGSRLTSGPEYCETGHSTFRDKLTDFKDESLHFKDESLGYKEDLFGFRDDLAGFSEFEKGLFSLCDETSTQQGSSLLSSPEQPNNLNAQNIKTANTTPNTLDTMYEMSNKTDRNRLLQYLNSVSTSFGDSNYSSESLYNFQNSFYQPNNYYNNNYSKEYNNYEKGYNYSKGCEEILFGDKGYYGNYIDLREKEDETPFTHVVSSVATVADTVTPLCSDLNTEFSESAHALLERYLMGDVTVENELFSLFGTEFTVDSCEVYNTIVKYCNSKLLLQFSHKLLLLSDQLVDNINYFPNHNHSNSTINTVNNTPSTVNGNNTLNGVNVKCVTADVYSETLVLLMSMPDSTQLSRSLLNHLLSPTEPTNCLDLVVKKYVTTLVQLTRKDSGVIERLLSILEDHQGRLNARLSCLLVGYLVQVDLLGKPKFDSFINLTNAEATSTLSRMFRMMFYPKLNSIVKFVLRFVDIMVNPDFSVDFLESSKLLLFLEFCAVNFGLSYGTVVVRLLEKRALNALSFINSLQLALLIDYPSVVTKISLSSLQTLKSVVPIEFTSPNFGKFEFITLENINKLIHLITINSNSNTQDKNNIGNGEGKRLVTNLLEVCKQLFGSDNKELFVPLVECCLLAEDFQSCESVMKYYCDYYGMVSEPICEKVLLSIALKGNFNHVNRLLKGTQSYESCEVFLTHSSYSNTENSTGNNSIYI</sequence>
<gene>
    <name evidence="2" type="ORF">TAT_000253900</name>
    <name evidence="1" type="ORF">TAV_000253900</name>
</gene>